<dbReference type="AlphaFoldDB" id="A0A452Y7D9"/>
<reference evidence="2" key="4">
    <citation type="submission" date="2019-03" db="UniProtKB">
        <authorList>
            <consortium name="EnsemblPlants"/>
        </authorList>
    </citation>
    <scope>IDENTIFICATION</scope>
</reference>
<dbReference type="Proteomes" id="UP000015105">
    <property type="component" value="Chromosome 1D"/>
</dbReference>
<dbReference type="STRING" id="200361.A0A452Y7D9"/>
<evidence type="ECO:0000259" key="1">
    <source>
        <dbReference type="Pfam" id="PF00078"/>
    </source>
</evidence>
<feature type="domain" description="Reverse transcriptase" evidence="1">
    <location>
        <begin position="2"/>
        <end position="80"/>
    </location>
</feature>
<dbReference type="Gramene" id="AET1Gv20321600.1">
    <property type="protein sequence ID" value="AET1Gv20321600.1"/>
    <property type="gene ID" value="AET1Gv20321600"/>
</dbReference>
<keyword evidence="3" id="KW-1185">Reference proteome</keyword>
<organism evidence="2 3">
    <name type="scientific">Aegilops tauschii subsp. strangulata</name>
    <name type="common">Goatgrass</name>
    <dbReference type="NCBI Taxonomy" id="200361"/>
    <lineage>
        <taxon>Eukaryota</taxon>
        <taxon>Viridiplantae</taxon>
        <taxon>Streptophyta</taxon>
        <taxon>Embryophyta</taxon>
        <taxon>Tracheophyta</taxon>
        <taxon>Spermatophyta</taxon>
        <taxon>Magnoliopsida</taxon>
        <taxon>Liliopsida</taxon>
        <taxon>Poales</taxon>
        <taxon>Poaceae</taxon>
        <taxon>BOP clade</taxon>
        <taxon>Pooideae</taxon>
        <taxon>Triticodae</taxon>
        <taxon>Triticeae</taxon>
        <taxon>Triticinae</taxon>
        <taxon>Aegilops</taxon>
    </lineage>
</organism>
<proteinExistence type="predicted"/>
<sequence length="96" mass="10378">AKAFDSVSWEYILELLQHLGFSARWRDWVSLLLSTASSSCLLNGDNGPSILHRQGLRQGDPLSPLLFILAIDPLHRLLAAAAAQGTLAPLPCRGTS</sequence>
<dbReference type="PANTHER" id="PTHR19446">
    <property type="entry name" value="REVERSE TRANSCRIPTASES"/>
    <property type="match status" value="1"/>
</dbReference>
<evidence type="ECO:0000313" key="2">
    <source>
        <dbReference type="EnsemblPlants" id="AET1Gv20321600.1"/>
    </source>
</evidence>
<reference evidence="2" key="3">
    <citation type="journal article" date="2017" name="Nature">
        <title>Genome sequence of the progenitor of the wheat D genome Aegilops tauschii.</title>
        <authorList>
            <person name="Luo M.C."/>
            <person name="Gu Y.Q."/>
            <person name="Puiu D."/>
            <person name="Wang H."/>
            <person name="Twardziok S.O."/>
            <person name="Deal K.R."/>
            <person name="Huo N."/>
            <person name="Zhu T."/>
            <person name="Wang L."/>
            <person name="Wang Y."/>
            <person name="McGuire P.E."/>
            <person name="Liu S."/>
            <person name="Long H."/>
            <person name="Ramasamy R.K."/>
            <person name="Rodriguez J.C."/>
            <person name="Van S.L."/>
            <person name="Yuan L."/>
            <person name="Wang Z."/>
            <person name="Xia Z."/>
            <person name="Xiao L."/>
            <person name="Anderson O.D."/>
            <person name="Ouyang S."/>
            <person name="Liang Y."/>
            <person name="Zimin A.V."/>
            <person name="Pertea G."/>
            <person name="Qi P."/>
            <person name="Bennetzen J.L."/>
            <person name="Dai X."/>
            <person name="Dawson M.W."/>
            <person name="Muller H.G."/>
            <person name="Kugler K."/>
            <person name="Rivarola-Duarte L."/>
            <person name="Spannagl M."/>
            <person name="Mayer K.F.X."/>
            <person name="Lu F.H."/>
            <person name="Bevan M.W."/>
            <person name="Leroy P."/>
            <person name="Li P."/>
            <person name="You F.M."/>
            <person name="Sun Q."/>
            <person name="Liu Z."/>
            <person name="Lyons E."/>
            <person name="Wicker T."/>
            <person name="Salzberg S.L."/>
            <person name="Devos K.M."/>
            <person name="Dvorak J."/>
        </authorList>
    </citation>
    <scope>NUCLEOTIDE SEQUENCE [LARGE SCALE GENOMIC DNA]</scope>
    <source>
        <strain evidence="2">cv. AL8/78</strain>
    </source>
</reference>
<reference evidence="3" key="2">
    <citation type="journal article" date="2017" name="Nat. Plants">
        <title>The Aegilops tauschii genome reveals multiple impacts of transposons.</title>
        <authorList>
            <person name="Zhao G."/>
            <person name="Zou C."/>
            <person name="Li K."/>
            <person name="Wang K."/>
            <person name="Li T."/>
            <person name="Gao L."/>
            <person name="Zhang X."/>
            <person name="Wang H."/>
            <person name="Yang Z."/>
            <person name="Liu X."/>
            <person name="Jiang W."/>
            <person name="Mao L."/>
            <person name="Kong X."/>
            <person name="Jiao Y."/>
            <person name="Jia J."/>
        </authorList>
    </citation>
    <scope>NUCLEOTIDE SEQUENCE [LARGE SCALE GENOMIC DNA]</scope>
    <source>
        <strain evidence="3">cv. AL8/78</strain>
    </source>
</reference>
<dbReference type="InterPro" id="IPR000477">
    <property type="entry name" value="RT_dom"/>
</dbReference>
<dbReference type="EnsemblPlants" id="AET1Gv20321600.1">
    <property type="protein sequence ID" value="AET1Gv20321600.1"/>
    <property type="gene ID" value="AET1Gv20321600"/>
</dbReference>
<protein>
    <recommendedName>
        <fullName evidence="1">Reverse transcriptase domain-containing protein</fullName>
    </recommendedName>
</protein>
<reference evidence="3" key="1">
    <citation type="journal article" date="2014" name="Science">
        <title>Ancient hybridizations among the ancestral genomes of bread wheat.</title>
        <authorList>
            <consortium name="International Wheat Genome Sequencing Consortium,"/>
            <person name="Marcussen T."/>
            <person name="Sandve S.R."/>
            <person name="Heier L."/>
            <person name="Spannagl M."/>
            <person name="Pfeifer M."/>
            <person name="Jakobsen K.S."/>
            <person name="Wulff B.B."/>
            <person name="Steuernagel B."/>
            <person name="Mayer K.F."/>
            <person name="Olsen O.A."/>
        </authorList>
    </citation>
    <scope>NUCLEOTIDE SEQUENCE [LARGE SCALE GENOMIC DNA]</scope>
    <source>
        <strain evidence="3">cv. AL8/78</strain>
    </source>
</reference>
<name>A0A452Y7D9_AEGTS</name>
<dbReference type="Pfam" id="PF00078">
    <property type="entry name" value="RVT_1"/>
    <property type="match status" value="1"/>
</dbReference>
<reference evidence="2" key="5">
    <citation type="journal article" date="2021" name="G3 (Bethesda)">
        <title>Aegilops tauschii genome assembly Aet v5.0 features greater sequence contiguity and improved annotation.</title>
        <authorList>
            <person name="Wang L."/>
            <person name="Zhu T."/>
            <person name="Rodriguez J.C."/>
            <person name="Deal K.R."/>
            <person name="Dubcovsky J."/>
            <person name="McGuire P.E."/>
            <person name="Lux T."/>
            <person name="Spannagl M."/>
            <person name="Mayer K.F.X."/>
            <person name="Baldrich P."/>
            <person name="Meyers B.C."/>
            <person name="Huo N."/>
            <person name="Gu Y.Q."/>
            <person name="Zhou H."/>
            <person name="Devos K.M."/>
            <person name="Bennetzen J.L."/>
            <person name="Unver T."/>
            <person name="Budak H."/>
            <person name="Gulick P.J."/>
            <person name="Galiba G."/>
            <person name="Kalapos B."/>
            <person name="Nelson D.R."/>
            <person name="Li P."/>
            <person name="You F.M."/>
            <person name="Luo M.C."/>
            <person name="Dvorak J."/>
        </authorList>
    </citation>
    <scope>NUCLEOTIDE SEQUENCE [LARGE SCALE GENOMIC DNA]</scope>
    <source>
        <strain evidence="2">cv. AL8/78</strain>
    </source>
</reference>
<evidence type="ECO:0000313" key="3">
    <source>
        <dbReference type="Proteomes" id="UP000015105"/>
    </source>
</evidence>
<accession>A0A452Y7D9</accession>